<accession>A0A8H7ZWX3</accession>
<feature type="region of interest" description="Disordered" evidence="9">
    <location>
        <begin position="132"/>
        <end position="235"/>
    </location>
</feature>
<evidence type="ECO:0000313" key="12">
    <source>
        <dbReference type="EMBL" id="KAG5460503.1"/>
    </source>
</evidence>
<dbReference type="PANTHER" id="PTHR24350">
    <property type="entry name" value="SERINE/THREONINE-PROTEIN KINASE IAL-RELATED"/>
    <property type="match status" value="1"/>
</dbReference>
<comment type="catalytic activity">
    <reaction evidence="8">
        <text>L-seryl-[protein] + ATP = O-phospho-L-seryl-[protein] + ADP + H(+)</text>
        <dbReference type="Rhea" id="RHEA:17989"/>
        <dbReference type="Rhea" id="RHEA-COMP:9863"/>
        <dbReference type="Rhea" id="RHEA-COMP:11604"/>
        <dbReference type="ChEBI" id="CHEBI:15378"/>
        <dbReference type="ChEBI" id="CHEBI:29999"/>
        <dbReference type="ChEBI" id="CHEBI:30616"/>
        <dbReference type="ChEBI" id="CHEBI:83421"/>
        <dbReference type="ChEBI" id="CHEBI:456216"/>
        <dbReference type="EC" id="2.7.11.1"/>
    </reaction>
</comment>
<gene>
    <name evidence="12" type="ORF">BJ554DRAFT_7442</name>
</gene>
<dbReference type="PROSITE" id="PS50032">
    <property type="entry name" value="KA1"/>
    <property type="match status" value="1"/>
</dbReference>
<protein>
    <recommendedName>
        <fullName evidence="1">non-specific serine/threonine protein kinase</fullName>
        <ecNumber evidence="1">2.7.11.1</ecNumber>
    </recommendedName>
</protein>
<evidence type="ECO:0000256" key="3">
    <source>
        <dbReference type="ARBA" id="ARBA00022679"/>
    </source>
</evidence>
<sequence>MLCGYLPFDDDPDNPSGENIGQLYSYIVSAPLTFPDHVTPGARSLLRRILQPDPRLRIDMAGIWSHRWLRDHRSLFDDAAEPAAAAAAAAGAATPGPAAEGPEAAGAPASRAAAAAPRTLGAALTAGGALSAASPGAAAGDPPADVPAATAAPTVDDGSRRRGEPPPDPAENPPALPGANRREARPPPSPARSPSAGAGRRRGGPPAPKLVVSTQLEHTPLPPRPKSAMTGAAAAAAGVFAPEISSAPATLAAPREDKDWALPRYAASSPGSPTAPGAGARRESAGKGRRSKSAARPPDGRERPLPPPPPAGAAPAEHDRGFGPAPGKPPAAADVGRQKAKRADEYVSSSSKKVVEWLRRHQLWPGSHRPRSGDSDDVLAEHSGAVDASAVTARRPSDVFPEVEALLGKLGVEVTKREGKYKLRCRPAKRQTAAKPGQSGVAPPAETRRSGAAAPGRENGGGPRTSTRATAGAAEFSAQTLQPLDRRRPSQVGQTAGSADDDVHFVVEVRSLRNLPGMMILDVRRLKGNIWAFKHIRSEILRGANLSQR</sequence>
<evidence type="ECO:0000256" key="5">
    <source>
        <dbReference type="ARBA" id="ARBA00022777"/>
    </source>
</evidence>
<dbReference type="GO" id="GO:0005524">
    <property type="term" value="F:ATP binding"/>
    <property type="evidence" value="ECO:0007669"/>
    <property type="project" value="UniProtKB-KW"/>
</dbReference>
<evidence type="ECO:0000256" key="1">
    <source>
        <dbReference type="ARBA" id="ARBA00012513"/>
    </source>
</evidence>
<dbReference type="Proteomes" id="UP000673691">
    <property type="component" value="Unassembled WGS sequence"/>
</dbReference>
<organism evidence="12 13">
    <name type="scientific">Olpidium bornovanus</name>
    <dbReference type="NCBI Taxonomy" id="278681"/>
    <lineage>
        <taxon>Eukaryota</taxon>
        <taxon>Fungi</taxon>
        <taxon>Fungi incertae sedis</taxon>
        <taxon>Olpidiomycota</taxon>
        <taxon>Olpidiomycotina</taxon>
        <taxon>Olpidiomycetes</taxon>
        <taxon>Olpidiales</taxon>
        <taxon>Olpidiaceae</taxon>
        <taxon>Olpidium</taxon>
    </lineage>
</organism>
<evidence type="ECO:0000313" key="13">
    <source>
        <dbReference type="Proteomes" id="UP000673691"/>
    </source>
</evidence>
<keyword evidence="4" id="KW-0547">Nucleotide-binding</keyword>
<keyword evidence="2" id="KW-0723">Serine/threonine-protein kinase</keyword>
<keyword evidence="13" id="KW-1185">Reference proteome</keyword>
<dbReference type="EMBL" id="JAEFCI010005132">
    <property type="protein sequence ID" value="KAG5460503.1"/>
    <property type="molecule type" value="Genomic_DNA"/>
</dbReference>
<reference evidence="12 13" key="1">
    <citation type="journal article" name="Sci. Rep.">
        <title>Genome-scale phylogenetic analyses confirm Olpidium as the closest living zoosporic fungus to the non-flagellated, terrestrial fungi.</title>
        <authorList>
            <person name="Chang Y."/>
            <person name="Rochon D."/>
            <person name="Sekimoto S."/>
            <person name="Wang Y."/>
            <person name="Chovatia M."/>
            <person name="Sandor L."/>
            <person name="Salamov A."/>
            <person name="Grigoriev I.V."/>
            <person name="Stajich J.E."/>
            <person name="Spatafora J.W."/>
        </authorList>
    </citation>
    <scope>NUCLEOTIDE SEQUENCE [LARGE SCALE GENOMIC DNA]</scope>
    <source>
        <strain evidence="12">S191</strain>
    </source>
</reference>
<feature type="domain" description="KA1" evidence="11">
    <location>
        <begin position="496"/>
        <end position="546"/>
    </location>
</feature>
<feature type="compositionally biased region" description="Pro residues" evidence="9">
    <location>
        <begin position="166"/>
        <end position="176"/>
    </location>
</feature>
<keyword evidence="5" id="KW-0418">Kinase</keyword>
<keyword evidence="3" id="KW-0808">Transferase</keyword>
<evidence type="ECO:0000259" key="10">
    <source>
        <dbReference type="PROSITE" id="PS50011"/>
    </source>
</evidence>
<evidence type="ECO:0000256" key="9">
    <source>
        <dbReference type="SAM" id="MobiDB-lite"/>
    </source>
</evidence>
<dbReference type="InterPro" id="IPR011009">
    <property type="entry name" value="Kinase-like_dom_sf"/>
</dbReference>
<comment type="catalytic activity">
    <reaction evidence="7">
        <text>L-threonyl-[protein] + ATP = O-phospho-L-threonyl-[protein] + ADP + H(+)</text>
        <dbReference type="Rhea" id="RHEA:46608"/>
        <dbReference type="Rhea" id="RHEA-COMP:11060"/>
        <dbReference type="Rhea" id="RHEA-COMP:11605"/>
        <dbReference type="ChEBI" id="CHEBI:15378"/>
        <dbReference type="ChEBI" id="CHEBI:30013"/>
        <dbReference type="ChEBI" id="CHEBI:30616"/>
        <dbReference type="ChEBI" id="CHEBI:61977"/>
        <dbReference type="ChEBI" id="CHEBI:456216"/>
        <dbReference type="EC" id="2.7.11.1"/>
    </reaction>
</comment>
<feature type="region of interest" description="Disordered" evidence="9">
    <location>
        <begin position="424"/>
        <end position="498"/>
    </location>
</feature>
<dbReference type="PROSITE" id="PS50011">
    <property type="entry name" value="PROTEIN_KINASE_DOM"/>
    <property type="match status" value="1"/>
</dbReference>
<evidence type="ECO:0000256" key="6">
    <source>
        <dbReference type="ARBA" id="ARBA00022840"/>
    </source>
</evidence>
<evidence type="ECO:0000256" key="2">
    <source>
        <dbReference type="ARBA" id="ARBA00022527"/>
    </source>
</evidence>
<feature type="region of interest" description="Disordered" evidence="9">
    <location>
        <begin position="260"/>
        <end position="381"/>
    </location>
</feature>
<feature type="domain" description="Protein kinase" evidence="10">
    <location>
        <begin position="1"/>
        <end position="69"/>
    </location>
</feature>
<dbReference type="InterPro" id="IPR001772">
    <property type="entry name" value="KA1_dom"/>
</dbReference>
<evidence type="ECO:0000256" key="4">
    <source>
        <dbReference type="ARBA" id="ARBA00022741"/>
    </source>
</evidence>
<evidence type="ECO:0000256" key="7">
    <source>
        <dbReference type="ARBA" id="ARBA00047899"/>
    </source>
</evidence>
<name>A0A8H7ZWX3_9FUNG</name>
<dbReference type="InterPro" id="IPR028375">
    <property type="entry name" value="KA1/Ssp2_C"/>
</dbReference>
<dbReference type="AlphaFoldDB" id="A0A8H7ZWX3"/>
<dbReference type="SUPFAM" id="SSF103243">
    <property type="entry name" value="KA1-like"/>
    <property type="match status" value="1"/>
</dbReference>
<dbReference type="SUPFAM" id="SSF56112">
    <property type="entry name" value="Protein kinase-like (PK-like)"/>
    <property type="match status" value="1"/>
</dbReference>
<evidence type="ECO:0000256" key="8">
    <source>
        <dbReference type="ARBA" id="ARBA00048679"/>
    </source>
</evidence>
<feature type="compositionally biased region" description="Low complexity" evidence="9">
    <location>
        <begin position="322"/>
        <end position="335"/>
    </location>
</feature>
<dbReference type="EC" id="2.7.11.1" evidence="1"/>
<proteinExistence type="predicted"/>
<keyword evidence="6" id="KW-0067">ATP-binding</keyword>
<dbReference type="InterPro" id="IPR030616">
    <property type="entry name" value="Aur-like"/>
</dbReference>
<dbReference type="InterPro" id="IPR000719">
    <property type="entry name" value="Prot_kinase_dom"/>
</dbReference>
<dbReference type="Pfam" id="PF02149">
    <property type="entry name" value="KA1"/>
    <property type="match status" value="1"/>
</dbReference>
<evidence type="ECO:0000259" key="11">
    <source>
        <dbReference type="PROSITE" id="PS50032"/>
    </source>
</evidence>
<dbReference type="GO" id="GO:0004674">
    <property type="term" value="F:protein serine/threonine kinase activity"/>
    <property type="evidence" value="ECO:0007669"/>
    <property type="project" value="UniProtKB-KW"/>
</dbReference>
<dbReference type="OrthoDB" id="193931at2759"/>
<dbReference type="Gene3D" id="3.30.310.80">
    <property type="entry name" value="Kinase associated domain 1, KA1"/>
    <property type="match status" value="1"/>
</dbReference>
<comment type="caution">
    <text evidence="12">The sequence shown here is derived from an EMBL/GenBank/DDBJ whole genome shotgun (WGS) entry which is preliminary data.</text>
</comment>
<feature type="region of interest" description="Disordered" evidence="9">
    <location>
        <begin position="87"/>
        <end position="112"/>
    </location>
</feature>
<feature type="compositionally biased region" description="Low complexity" evidence="9">
    <location>
        <begin position="132"/>
        <end position="156"/>
    </location>
</feature>
<dbReference type="Gene3D" id="1.10.510.10">
    <property type="entry name" value="Transferase(Phosphotransferase) domain 1"/>
    <property type="match status" value="1"/>
</dbReference>